<feature type="region of interest" description="Disordered" evidence="1">
    <location>
        <begin position="24"/>
        <end position="72"/>
    </location>
</feature>
<dbReference type="EMBL" id="CP000909">
    <property type="protein sequence ID" value="ABY33415.1"/>
    <property type="molecule type" value="Genomic_DNA"/>
</dbReference>
<name>A9WC22_CHLAA</name>
<dbReference type="InParanoid" id="A9WC22"/>
<evidence type="ECO:0000313" key="3">
    <source>
        <dbReference type="EMBL" id="ABY33415.1"/>
    </source>
</evidence>
<feature type="compositionally biased region" description="Low complexity" evidence="1">
    <location>
        <begin position="24"/>
        <end position="36"/>
    </location>
</feature>
<feature type="signal peptide" evidence="2">
    <location>
        <begin position="1"/>
        <end position="23"/>
    </location>
</feature>
<protein>
    <recommendedName>
        <fullName evidence="5">Lipoprotein</fullName>
    </recommendedName>
</protein>
<dbReference type="EnsemblBacteria" id="ABY33415">
    <property type="protein sequence ID" value="ABY33415"/>
    <property type="gene ID" value="Caur_0161"/>
</dbReference>
<organism evidence="3 4">
    <name type="scientific">Chloroflexus aurantiacus (strain ATCC 29366 / DSM 635 / J-10-fl)</name>
    <dbReference type="NCBI Taxonomy" id="324602"/>
    <lineage>
        <taxon>Bacteria</taxon>
        <taxon>Bacillati</taxon>
        <taxon>Chloroflexota</taxon>
        <taxon>Chloroflexia</taxon>
        <taxon>Chloroflexales</taxon>
        <taxon>Chloroflexineae</taxon>
        <taxon>Chloroflexaceae</taxon>
        <taxon>Chloroflexus</taxon>
    </lineage>
</organism>
<keyword evidence="4" id="KW-1185">Reference proteome</keyword>
<feature type="compositionally biased region" description="Low complexity" evidence="1">
    <location>
        <begin position="45"/>
        <end position="67"/>
    </location>
</feature>
<dbReference type="RefSeq" id="WP_012256071.1">
    <property type="nucleotide sequence ID" value="NC_010175.1"/>
</dbReference>
<dbReference type="AlphaFoldDB" id="A9WC22"/>
<feature type="chain" id="PRO_5002745723" description="Lipoprotein" evidence="2">
    <location>
        <begin position="24"/>
        <end position="372"/>
    </location>
</feature>
<dbReference type="HOGENOM" id="CLU_743343_0_0_0"/>
<dbReference type="PROSITE" id="PS51257">
    <property type="entry name" value="PROKAR_LIPOPROTEIN"/>
    <property type="match status" value="1"/>
</dbReference>
<dbReference type="Proteomes" id="UP000002008">
    <property type="component" value="Chromosome"/>
</dbReference>
<evidence type="ECO:0000313" key="4">
    <source>
        <dbReference type="Proteomes" id="UP000002008"/>
    </source>
</evidence>
<sequence length="372" mass="39603">MTGKKAILSLITTALVLLLTACGGGATSSSQPTPTTEEARPTRTPRPAGNVTSPTTAPTTAPTTDTTVEQAPVLSTNADLTALGNVQVEMKLEGTSQESGQEAEPFNLVMQQIILANGDRSLTMESTSPESGLVRIISVQVGGQVYQYVEDSNQPYCMAMGNFDLFSGSMLTPDALIGSIPEAQLVERGVQVNGFTTDRYTFTINEQTPNYQGEAKGEIWAAQDPAVVVRHIGEFTGTITGVTTEEGGTPLPGQLGNIRWEYNVTQLDANTNITLPETCAQQQAAGAEIPLPANISNRVQMGDLISFETTESPDNIVSFYQTEMVAQGWQAGEVSQYGSDYQLTFSKDGRTATILVSVIDNKTSVIIMLASS</sequence>
<dbReference type="PATRIC" id="fig|324602.8.peg.184"/>
<dbReference type="STRING" id="324602.Caur_0161"/>
<proteinExistence type="predicted"/>
<keyword evidence="2" id="KW-0732">Signal</keyword>
<dbReference type="eggNOG" id="ENOG502ZGN2">
    <property type="taxonomic scope" value="Bacteria"/>
</dbReference>
<reference evidence="4" key="1">
    <citation type="journal article" date="2011" name="BMC Genomics">
        <title>Complete genome sequence of the filamentous anoxygenic phototrophic bacterium Chloroflexus aurantiacus.</title>
        <authorList>
            <person name="Tang K.H."/>
            <person name="Barry K."/>
            <person name="Chertkov O."/>
            <person name="Dalin E."/>
            <person name="Han C.S."/>
            <person name="Hauser L.J."/>
            <person name="Honchak B.M."/>
            <person name="Karbach L.E."/>
            <person name="Land M.L."/>
            <person name="Lapidus A."/>
            <person name="Larimer F.W."/>
            <person name="Mikhailova N."/>
            <person name="Pitluck S."/>
            <person name="Pierson B.K."/>
            <person name="Blankenship R.E."/>
        </authorList>
    </citation>
    <scope>NUCLEOTIDE SEQUENCE [LARGE SCALE GENOMIC DNA]</scope>
    <source>
        <strain evidence="4">ATCC 29366 / DSM 635 / J-10-fl</strain>
    </source>
</reference>
<dbReference type="KEGG" id="cau:Caur_0161"/>
<evidence type="ECO:0000256" key="2">
    <source>
        <dbReference type="SAM" id="SignalP"/>
    </source>
</evidence>
<gene>
    <name evidence="3" type="ordered locus">Caur_0161</name>
</gene>
<evidence type="ECO:0000256" key="1">
    <source>
        <dbReference type="SAM" id="MobiDB-lite"/>
    </source>
</evidence>
<evidence type="ECO:0008006" key="5">
    <source>
        <dbReference type="Google" id="ProtNLM"/>
    </source>
</evidence>
<accession>A9WC22</accession>